<evidence type="ECO:0008006" key="3">
    <source>
        <dbReference type="Google" id="ProtNLM"/>
    </source>
</evidence>
<dbReference type="Ensembl" id="ENSECAT00000137850.1">
    <property type="protein sequence ID" value="ENSECAP00000087030.1"/>
    <property type="gene ID" value="ENSECAG00000060272.1"/>
</dbReference>
<name>A0A9L0TJ04_HORSE</name>
<keyword evidence="2" id="KW-1185">Reference proteome</keyword>
<evidence type="ECO:0000313" key="1">
    <source>
        <dbReference type="Ensembl" id="ENSECAP00000087030.1"/>
    </source>
</evidence>
<reference evidence="1" key="3">
    <citation type="submission" date="2025-09" db="UniProtKB">
        <authorList>
            <consortium name="Ensembl"/>
        </authorList>
    </citation>
    <scope>IDENTIFICATION</scope>
    <source>
        <strain evidence="1">Thoroughbred</strain>
    </source>
</reference>
<dbReference type="Proteomes" id="UP000002281">
    <property type="component" value="Chromosome 14"/>
</dbReference>
<reference evidence="1" key="2">
    <citation type="submission" date="2025-08" db="UniProtKB">
        <authorList>
            <consortium name="Ensembl"/>
        </authorList>
    </citation>
    <scope>IDENTIFICATION</scope>
    <source>
        <strain evidence="1">Thoroughbred</strain>
    </source>
</reference>
<protein>
    <recommendedName>
        <fullName evidence="3">Reverse transcriptase domain-containing protein</fullName>
    </recommendedName>
</protein>
<sequence length="212" mass="25585">MAILPKAIYRFNAIPIRIPMTFFMEIEQRILKFIWGNQRPQITKVILRKKNKAGGITISDFKMYYKAIVIKTAWNWYKNRHTDQWNRTESPEIKPHIYRQLIFDKGAKNIQQTKDSLFNKWCWENRRATCKRMNVDHYLTPYTKINSKWIKDLKINPDTIKLLQDNIGNTLFDIELKRIFSNTMSSQTREIKETINKVFIYQTKEFLQSKRN</sequence>
<dbReference type="PANTHER" id="PTHR19446">
    <property type="entry name" value="REVERSE TRANSCRIPTASES"/>
    <property type="match status" value="1"/>
</dbReference>
<proteinExistence type="predicted"/>
<dbReference type="AlphaFoldDB" id="A0A9L0TJ04"/>
<organism evidence="1 2">
    <name type="scientific">Equus caballus</name>
    <name type="common">Horse</name>
    <dbReference type="NCBI Taxonomy" id="9796"/>
    <lineage>
        <taxon>Eukaryota</taxon>
        <taxon>Metazoa</taxon>
        <taxon>Chordata</taxon>
        <taxon>Craniata</taxon>
        <taxon>Vertebrata</taxon>
        <taxon>Euteleostomi</taxon>
        <taxon>Mammalia</taxon>
        <taxon>Eutheria</taxon>
        <taxon>Laurasiatheria</taxon>
        <taxon>Perissodactyla</taxon>
        <taxon>Equidae</taxon>
        <taxon>Equus</taxon>
    </lineage>
</organism>
<evidence type="ECO:0000313" key="2">
    <source>
        <dbReference type="Proteomes" id="UP000002281"/>
    </source>
</evidence>
<reference evidence="1 2" key="1">
    <citation type="journal article" date="2009" name="Science">
        <title>Genome sequence, comparative analysis, and population genetics of the domestic horse.</title>
        <authorList>
            <consortium name="Broad Institute Genome Sequencing Platform"/>
            <consortium name="Broad Institute Whole Genome Assembly Team"/>
            <person name="Wade C.M."/>
            <person name="Giulotto E."/>
            <person name="Sigurdsson S."/>
            <person name="Zoli M."/>
            <person name="Gnerre S."/>
            <person name="Imsland F."/>
            <person name="Lear T.L."/>
            <person name="Adelson D.L."/>
            <person name="Bailey E."/>
            <person name="Bellone R.R."/>
            <person name="Bloecker H."/>
            <person name="Distl O."/>
            <person name="Edgar R.C."/>
            <person name="Garber M."/>
            <person name="Leeb T."/>
            <person name="Mauceli E."/>
            <person name="MacLeod J.N."/>
            <person name="Penedo M.C.T."/>
            <person name="Raison J.M."/>
            <person name="Sharpe T."/>
            <person name="Vogel J."/>
            <person name="Andersson L."/>
            <person name="Antczak D.F."/>
            <person name="Biagi T."/>
            <person name="Binns M.M."/>
            <person name="Chowdhary B.P."/>
            <person name="Coleman S.J."/>
            <person name="Della Valle G."/>
            <person name="Fryc S."/>
            <person name="Guerin G."/>
            <person name="Hasegawa T."/>
            <person name="Hill E.W."/>
            <person name="Jurka J."/>
            <person name="Kiialainen A."/>
            <person name="Lindgren G."/>
            <person name="Liu J."/>
            <person name="Magnani E."/>
            <person name="Mickelson J.R."/>
            <person name="Murray J."/>
            <person name="Nergadze S.G."/>
            <person name="Onofrio R."/>
            <person name="Pedroni S."/>
            <person name="Piras M.F."/>
            <person name="Raudsepp T."/>
            <person name="Rocchi M."/>
            <person name="Roeed K.H."/>
            <person name="Ryder O.A."/>
            <person name="Searle S."/>
            <person name="Skow L."/>
            <person name="Swinburne J.E."/>
            <person name="Syvaenen A.C."/>
            <person name="Tozaki T."/>
            <person name="Valberg S.J."/>
            <person name="Vaudin M."/>
            <person name="White J.R."/>
            <person name="Zody M.C."/>
            <person name="Lander E.S."/>
            <person name="Lindblad-Toh K."/>
        </authorList>
    </citation>
    <scope>NUCLEOTIDE SEQUENCE [LARGE SCALE GENOMIC DNA]</scope>
    <source>
        <strain evidence="1 2">Thoroughbred</strain>
    </source>
</reference>
<dbReference type="GeneTree" id="ENSGT01150000286946"/>
<accession>A0A9L0TJ04</accession>